<feature type="compositionally biased region" description="Low complexity" evidence="1">
    <location>
        <begin position="72"/>
        <end position="81"/>
    </location>
</feature>
<dbReference type="Proteomes" id="UP000006591">
    <property type="component" value="Chromosome 2"/>
</dbReference>
<protein>
    <submittedName>
        <fullName evidence="2">Uncharacterized protein</fullName>
    </submittedName>
</protein>
<keyword evidence="3" id="KW-1185">Reference proteome</keyword>
<evidence type="ECO:0000256" key="1">
    <source>
        <dbReference type="SAM" id="MobiDB-lite"/>
    </source>
</evidence>
<proteinExistence type="predicted"/>
<dbReference type="EnsemblPlants" id="ONIVA02G01110.1">
    <property type="protein sequence ID" value="ONIVA02G01110.1"/>
    <property type="gene ID" value="ONIVA02G01110"/>
</dbReference>
<sequence length="118" mass="12421">MQQTPIRAQFTPQKETEADQAYPPSQGSVGTPSQKTPRSPSSPPPPMRNSSTGSPPPSISRGGCGRSGLGFGDSRSSSASERSGKNWGFGDETFADCTLDITGRKEDDESVMTGRALL</sequence>
<dbReference type="AlphaFoldDB" id="A0A0E0G049"/>
<evidence type="ECO:0000313" key="2">
    <source>
        <dbReference type="EnsemblPlants" id="ONIVA02G01110.1"/>
    </source>
</evidence>
<organism evidence="2">
    <name type="scientific">Oryza nivara</name>
    <name type="common">Indian wild rice</name>
    <name type="synonym">Oryza sativa f. spontanea</name>
    <dbReference type="NCBI Taxonomy" id="4536"/>
    <lineage>
        <taxon>Eukaryota</taxon>
        <taxon>Viridiplantae</taxon>
        <taxon>Streptophyta</taxon>
        <taxon>Embryophyta</taxon>
        <taxon>Tracheophyta</taxon>
        <taxon>Spermatophyta</taxon>
        <taxon>Magnoliopsida</taxon>
        <taxon>Liliopsida</taxon>
        <taxon>Poales</taxon>
        <taxon>Poaceae</taxon>
        <taxon>BOP clade</taxon>
        <taxon>Oryzoideae</taxon>
        <taxon>Oryzeae</taxon>
        <taxon>Oryzinae</taxon>
        <taxon>Oryza</taxon>
    </lineage>
</organism>
<dbReference type="HOGENOM" id="CLU_2076865_0_0_1"/>
<feature type="region of interest" description="Disordered" evidence="1">
    <location>
        <begin position="1"/>
        <end position="93"/>
    </location>
</feature>
<feature type="compositionally biased region" description="Gly residues" evidence="1">
    <location>
        <begin position="62"/>
        <end position="71"/>
    </location>
</feature>
<name>A0A0E0G049_ORYNI</name>
<evidence type="ECO:0000313" key="3">
    <source>
        <dbReference type="Proteomes" id="UP000006591"/>
    </source>
</evidence>
<accession>A0A0E0G049</accession>
<reference evidence="2" key="1">
    <citation type="submission" date="2015-04" db="UniProtKB">
        <authorList>
            <consortium name="EnsemblPlants"/>
        </authorList>
    </citation>
    <scope>IDENTIFICATION</scope>
    <source>
        <strain evidence="2">SL10</strain>
    </source>
</reference>
<reference evidence="2" key="2">
    <citation type="submission" date="2018-04" db="EMBL/GenBank/DDBJ databases">
        <title>OnivRS2 (Oryza nivara Reference Sequence Version 2).</title>
        <authorList>
            <person name="Zhang J."/>
            <person name="Kudrna D."/>
            <person name="Lee S."/>
            <person name="Talag J."/>
            <person name="Rajasekar S."/>
            <person name="Welchert J."/>
            <person name="Hsing Y.-I."/>
            <person name="Wing R.A."/>
        </authorList>
    </citation>
    <scope>NUCLEOTIDE SEQUENCE [LARGE SCALE GENOMIC DNA]</scope>
    <source>
        <strain evidence="2">SL10</strain>
    </source>
</reference>
<feature type="compositionally biased region" description="Polar residues" evidence="1">
    <location>
        <begin position="1"/>
        <end position="13"/>
    </location>
</feature>
<dbReference type="Gramene" id="ONIVA02G01110.1">
    <property type="protein sequence ID" value="ONIVA02G01110.1"/>
    <property type="gene ID" value="ONIVA02G01110"/>
</dbReference>